<dbReference type="KEGG" id="xap:XA3_09290"/>
<accession>A0AAU9DWS4</accession>
<dbReference type="AlphaFoldDB" id="A0AAU9DWS4"/>
<dbReference type="Proteomes" id="UP001321861">
    <property type="component" value="Chromosome"/>
</dbReference>
<dbReference type="EMBL" id="AP026802">
    <property type="protein sequence ID" value="BDR58488.1"/>
    <property type="molecule type" value="Genomic_DNA"/>
</dbReference>
<gene>
    <name evidence="1" type="ORF">XA3_09290</name>
</gene>
<name>A0AAU9DWS4_9LACO</name>
<protein>
    <submittedName>
        <fullName evidence="1">Uncharacterized protein</fullName>
    </submittedName>
</protein>
<dbReference type="RefSeq" id="WP_317636388.1">
    <property type="nucleotide sequence ID" value="NZ_AP026802.1"/>
</dbReference>
<evidence type="ECO:0000313" key="1">
    <source>
        <dbReference type="EMBL" id="BDR58488.1"/>
    </source>
</evidence>
<sequence>MTELHSSERLIINQLLDHNVFTSSITPELTKTTLRAITVLKRPLVQQRINKYLQDLLGIIPENYQENLLFLVNKEQLPPETVHVLLATLKAVINLPELQGVDGDRVVSTQKIIQLVHSEVTELRESEIAKQITNLFVDRFALFKPELPEEIIKDSNEELIEYWDISPDFNYIAQCLVNLLLKQDEEYKLNDLQRVNRFLLENKYLDSKQSHDLWSIFISNKDLIAQKWAQLKRFDLECGDDYALLLDRSRRTSSSKAFMTAILVAQSLTAGLPKSRLTLLIQQTAKQYFPHFQISISEVRRLLFEQALATQNNGFIIATPVVNRFHVKLSN</sequence>
<reference evidence="1 2" key="1">
    <citation type="journal article" date="2023" name="Microbiol. Spectr.">
        <title>Symbiosis of Carpenter Bees with Uncharacterized Lactic Acid Bacteria Showing NAD Auxotrophy.</title>
        <authorList>
            <person name="Kawasaki S."/>
            <person name="Ozawa K."/>
            <person name="Mori T."/>
            <person name="Yamamoto A."/>
            <person name="Ito M."/>
            <person name="Ohkuma M."/>
            <person name="Sakamoto M."/>
            <person name="Matsutani M."/>
        </authorList>
    </citation>
    <scope>NUCLEOTIDE SEQUENCE [LARGE SCALE GENOMIC DNA]</scope>
    <source>
        <strain evidence="1 2">XA3</strain>
    </source>
</reference>
<evidence type="ECO:0000313" key="2">
    <source>
        <dbReference type="Proteomes" id="UP001321861"/>
    </source>
</evidence>
<proteinExistence type="predicted"/>
<organism evidence="1 2">
    <name type="scientific">Xylocopilactobacillus apicola</name>
    <dbReference type="NCBI Taxonomy" id="2932184"/>
    <lineage>
        <taxon>Bacteria</taxon>
        <taxon>Bacillati</taxon>
        <taxon>Bacillota</taxon>
        <taxon>Bacilli</taxon>
        <taxon>Lactobacillales</taxon>
        <taxon>Lactobacillaceae</taxon>
        <taxon>Xylocopilactobacillus</taxon>
    </lineage>
</organism>
<keyword evidence="2" id="KW-1185">Reference proteome</keyword>